<dbReference type="Proteomes" id="UP000024635">
    <property type="component" value="Unassembled WGS sequence"/>
</dbReference>
<sequence length="71" mass="8076">MFNGTRDWYSLIPLCIPFISDELSSSIRLCLKKSGLDGFVNLVDVPSDNLKRLLVRNRLCDRLCLTSNCII</sequence>
<evidence type="ECO:0000313" key="2">
    <source>
        <dbReference type="Proteomes" id="UP000024635"/>
    </source>
</evidence>
<protein>
    <submittedName>
        <fullName evidence="1">Uncharacterized protein</fullName>
    </submittedName>
</protein>
<comment type="caution">
    <text evidence="1">The sequence shown here is derived from an EMBL/GenBank/DDBJ whole genome shotgun (WGS) entry which is preliminary data.</text>
</comment>
<organism evidence="1 2">
    <name type="scientific">Ancylostoma ceylanicum</name>
    <dbReference type="NCBI Taxonomy" id="53326"/>
    <lineage>
        <taxon>Eukaryota</taxon>
        <taxon>Metazoa</taxon>
        <taxon>Ecdysozoa</taxon>
        <taxon>Nematoda</taxon>
        <taxon>Chromadorea</taxon>
        <taxon>Rhabditida</taxon>
        <taxon>Rhabditina</taxon>
        <taxon>Rhabditomorpha</taxon>
        <taxon>Strongyloidea</taxon>
        <taxon>Ancylostomatidae</taxon>
        <taxon>Ancylostomatinae</taxon>
        <taxon>Ancylostoma</taxon>
    </lineage>
</organism>
<name>A0A016U6T6_9BILA</name>
<dbReference type="AlphaFoldDB" id="A0A016U6T6"/>
<keyword evidence="2" id="KW-1185">Reference proteome</keyword>
<accession>A0A016U6T6</accession>
<dbReference type="OrthoDB" id="5872152at2759"/>
<reference evidence="2" key="1">
    <citation type="journal article" date="2015" name="Nat. Genet.">
        <title>The genome and transcriptome of the zoonotic hookworm Ancylostoma ceylanicum identify infection-specific gene families.</title>
        <authorList>
            <person name="Schwarz E.M."/>
            <person name="Hu Y."/>
            <person name="Antoshechkin I."/>
            <person name="Miller M.M."/>
            <person name="Sternberg P.W."/>
            <person name="Aroian R.V."/>
        </authorList>
    </citation>
    <scope>NUCLEOTIDE SEQUENCE</scope>
    <source>
        <strain evidence="2">HY135</strain>
    </source>
</reference>
<gene>
    <name evidence="1" type="primary">Acey_s0056.g2678</name>
    <name evidence="1" type="ORF">Y032_0056g2678</name>
</gene>
<dbReference type="EMBL" id="JARK01001392">
    <property type="protein sequence ID" value="EYC10323.1"/>
    <property type="molecule type" value="Genomic_DNA"/>
</dbReference>
<evidence type="ECO:0000313" key="1">
    <source>
        <dbReference type="EMBL" id="EYC10323.1"/>
    </source>
</evidence>
<proteinExistence type="predicted"/>